<comment type="caution">
    <text evidence="2">The sequence shown here is derived from an EMBL/GenBank/DDBJ whole genome shotgun (WGS) entry which is preliminary data.</text>
</comment>
<keyword evidence="1" id="KW-0812">Transmembrane</keyword>
<sequence>MTILAAILYVLVAACALFAAHNAGRLHMGAVDRRVWLVVAAAFGIFVVLRLAGVEEILRDHMRDMLRSGGVYDERRDIQKPLAALAFVVVGAMGWLALRSWPGTRSRSRICIWIACWATAGFAPLYTLRILSLHAVDVLLYRGPVRLNWVLDGALSVLAGGAAVAYVVFILRGARRRRVKEGREQAHRR</sequence>
<dbReference type="RefSeq" id="WP_336918042.1">
    <property type="nucleotide sequence ID" value="NZ_JBANRN010000003.1"/>
</dbReference>
<protein>
    <recommendedName>
        <fullName evidence="4">Isopropylmalate isomerase</fullName>
    </recommendedName>
</protein>
<evidence type="ECO:0000313" key="2">
    <source>
        <dbReference type="EMBL" id="MFC3100240.1"/>
    </source>
</evidence>
<reference evidence="3" key="1">
    <citation type="journal article" date="2019" name="Int. J. Syst. Evol. Microbiol.">
        <title>The Global Catalogue of Microorganisms (GCM) 10K type strain sequencing project: providing services to taxonomists for standard genome sequencing and annotation.</title>
        <authorList>
            <consortium name="The Broad Institute Genomics Platform"/>
            <consortium name="The Broad Institute Genome Sequencing Center for Infectious Disease"/>
            <person name="Wu L."/>
            <person name="Ma J."/>
        </authorList>
    </citation>
    <scope>NUCLEOTIDE SEQUENCE [LARGE SCALE GENOMIC DNA]</scope>
    <source>
        <strain evidence="3">KCTC 52606</strain>
    </source>
</reference>
<feature type="transmembrane region" description="Helical" evidence="1">
    <location>
        <begin position="110"/>
        <end position="129"/>
    </location>
</feature>
<feature type="transmembrane region" description="Helical" evidence="1">
    <location>
        <begin position="78"/>
        <end position="98"/>
    </location>
</feature>
<keyword evidence="3" id="KW-1185">Reference proteome</keyword>
<name>A0ABV7EEE4_9SPHN</name>
<dbReference type="EMBL" id="JBHRSU010000004">
    <property type="protein sequence ID" value="MFC3100240.1"/>
    <property type="molecule type" value="Genomic_DNA"/>
</dbReference>
<evidence type="ECO:0008006" key="4">
    <source>
        <dbReference type="Google" id="ProtNLM"/>
    </source>
</evidence>
<proteinExistence type="predicted"/>
<accession>A0ABV7EEE4</accession>
<organism evidence="2 3">
    <name type="scientific">Alteraurantiacibacter lauratis</name>
    <dbReference type="NCBI Taxonomy" id="2054627"/>
    <lineage>
        <taxon>Bacteria</taxon>
        <taxon>Pseudomonadati</taxon>
        <taxon>Pseudomonadota</taxon>
        <taxon>Alphaproteobacteria</taxon>
        <taxon>Sphingomonadales</taxon>
        <taxon>Erythrobacteraceae</taxon>
        <taxon>Alteraurantiacibacter</taxon>
    </lineage>
</organism>
<keyword evidence="1" id="KW-0472">Membrane</keyword>
<evidence type="ECO:0000256" key="1">
    <source>
        <dbReference type="SAM" id="Phobius"/>
    </source>
</evidence>
<keyword evidence="1" id="KW-1133">Transmembrane helix</keyword>
<dbReference type="Proteomes" id="UP001595378">
    <property type="component" value="Unassembled WGS sequence"/>
</dbReference>
<feature type="transmembrane region" description="Helical" evidence="1">
    <location>
        <begin position="6"/>
        <end position="23"/>
    </location>
</feature>
<gene>
    <name evidence="2" type="ORF">ACFODK_04970</name>
</gene>
<feature type="transmembrane region" description="Helical" evidence="1">
    <location>
        <begin position="35"/>
        <end position="58"/>
    </location>
</feature>
<feature type="transmembrane region" description="Helical" evidence="1">
    <location>
        <begin position="149"/>
        <end position="171"/>
    </location>
</feature>
<evidence type="ECO:0000313" key="3">
    <source>
        <dbReference type="Proteomes" id="UP001595378"/>
    </source>
</evidence>